<dbReference type="EMBL" id="JANFZH010000012">
    <property type="protein sequence ID" value="MCQ4839611.1"/>
    <property type="molecule type" value="Genomic_DNA"/>
</dbReference>
<name>A0ABT1RY72_9FIRM</name>
<keyword evidence="4" id="KW-1185">Reference proteome</keyword>
<keyword evidence="2" id="KW-0732">Signal</keyword>
<dbReference type="GeneID" id="90531350"/>
<sequence length="96" mass="9757">MKKIISVLAAAGVIAALSIPAFASEGRPASNAPAKLETAVTTLGEGINSDTTAADETLDNKDSEHRGVTLVEDGGEYVAELGESLSTTDTAKDPVL</sequence>
<evidence type="ECO:0000313" key="3">
    <source>
        <dbReference type="EMBL" id="MCQ4839611.1"/>
    </source>
</evidence>
<evidence type="ECO:0000256" key="2">
    <source>
        <dbReference type="SAM" id="SignalP"/>
    </source>
</evidence>
<proteinExistence type="predicted"/>
<evidence type="ECO:0000313" key="4">
    <source>
        <dbReference type="Proteomes" id="UP001524473"/>
    </source>
</evidence>
<feature type="signal peptide" evidence="2">
    <location>
        <begin position="1"/>
        <end position="23"/>
    </location>
</feature>
<organism evidence="3 4">
    <name type="scientific">Neglectibacter timonensis</name>
    <dbReference type="NCBI Taxonomy" id="1776382"/>
    <lineage>
        <taxon>Bacteria</taxon>
        <taxon>Bacillati</taxon>
        <taxon>Bacillota</taxon>
        <taxon>Clostridia</taxon>
        <taxon>Eubacteriales</taxon>
        <taxon>Oscillospiraceae</taxon>
        <taxon>Neglectibacter</taxon>
    </lineage>
</organism>
<accession>A0ABT1RY72</accession>
<gene>
    <name evidence="3" type="ORF">NE695_06760</name>
</gene>
<dbReference type="RefSeq" id="WP_066860990.1">
    <property type="nucleotide sequence ID" value="NZ_CABKVV010000010.1"/>
</dbReference>
<comment type="caution">
    <text evidence="3">The sequence shown here is derived from an EMBL/GenBank/DDBJ whole genome shotgun (WGS) entry which is preliminary data.</text>
</comment>
<reference evidence="3 4" key="1">
    <citation type="submission" date="2022-06" db="EMBL/GenBank/DDBJ databases">
        <title>Isolation of gut microbiota from human fecal samples.</title>
        <authorList>
            <person name="Pamer E.G."/>
            <person name="Barat B."/>
            <person name="Waligurski E."/>
            <person name="Medina S."/>
            <person name="Paddock L."/>
            <person name="Mostad J."/>
        </authorList>
    </citation>
    <scope>NUCLEOTIDE SEQUENCE [LARGE SCALE GENOMIC DNA]</scope>
    <source>
        <strain evidence="3 4">DFI.9.73</strain>
    </source>
</reference>
<feature type="region of interest" description="Disordered" evidence="1">
    <location>
        <begin position="47"/>
        <end position="67"/>
    </location>
</feature>
<feature type="compositionally biased region" description="Basic and acidic residues" evidence="1">
    <location>
        <begin position="58"/>
        <end position="67"/>
    </location>
</feature>
<evidence type="ECO:0000256" key="1">
    <source>
        <dbReference type="SAM" id="MobiDB-lite"/>
    </source>
</evidence>
<dbReference type="Proteomes" id="UP001524473">
    <property type="component" value="Unassembled WGS sequence"/>
</dbReference>
<feature type="chain" id="PRO_5046074363" evidence="2">
    <location>
        <begin position="24"/>
        <end position="96"/>
    </location>
</feature>
<protein>
    <submittedName>
        <fullName evidence="3">Uncharacterized protein</fullName>
    </submittedName>
</protein>